<sequence length="710" mass="80416">MEPSSSEMIRELHGDLKRKWKAHGPKVETAWRSFNKSQRAKCMKAEAMEGQVLKHSRDASLGNVCKFIPEWNLEDITDPKSNLFLDMLKHRATKSLSEQYRSGHNGTAGDLDFIDEMARTRNLRHVDDFKNCFTFFDERQYGFSFCVTAGQNVNEVLSGMESAIRQRYIIPQSLGELVLQRQLYLLQALNIMIEDVLDQGSETRDRSQLGKNSKPAITPLSNSVSKQVTVKLNSQELSAIASDQESSLQEYLSLLCEEPTVLCAGVNVEFFSRPELVPDEKGRSLPVHTDRYVGPAVFETIYHAVQGIAVWESIIGLLDPLEKPSTDKLYKSTVLQELSNMCHLEYARTQALFRRQVSTGIGSKWFKRLSNVYDRGGNAKVSMKGKPEELTRSDPQLHYLLRLCQPETTITQAVEWMQKLTDLYKAHPLEREKLCERESRTLYDMAAIIVFVQDLSAVYSLPSSSRKKGILLVAGLQEVDAALGQIKKEVDLRDFAAPIDNLLEPGVSQKALEALDRFVIERTGTKIGSLYQAKLEKAFQDIEEQYQKAKEKSNKDTKADFVPIDTTSIDTKDRIETQRQKEKTRPEHSSIYAITMTTDSAEENEVVKPPQPVKVSSSTAQVFAILFDKAQSRGSVSWTSFEAAMSELGFSVLPRFGSVYTFRPSEDMDIKRPINIHRPHQSRFEGYMILILAGRLSRAYGWSENSFIAE</sequence>
<protein>
    <recommendedName>
        <fullName evidence="3">Ipa protein</fullName>
    </recommendedName>
</protein>
<evidence type="ECO:0000313" key="2">
    <source>
        <dbReference type="Proteomes" id="UP000091967"/>
    </source>
</evidence>
<gene>
    <name evidence="1" type="ORF">FPOA_13055</name>
</gene>
<dbReference type="AlphaFoldDB" id="A0A1B8A727"/>
<dbReference type="EMBL" id="LYXU01000108">
    <property type="protein sequence ID" value="OBS16255.1"/>
    <property type="molecule type" value="Genomic_DNA"/>
</dbReference>
<dbReference type="PANTHER" id="PTHR40788:SF1">
    <property type="entry name" value="IPA PROTEIN"/>
    <property type="match status" value="1"/>
</dbReference>
<proteinExistence type="predicted"/>
<evidence type="ECO:0008006" key="3">
    <source>
        <dbReference type="Google" id="ProtNLM"/>
    </source>
</evidence>
<evidence type="ECO:0000313" key="1">
    <source>
        <dbReference type="EMBL" id="OBS16255.1"/>
    </source>
</evidence>
<comment type="caution">
    <text evidence="1">The sequence shown here is derived from an EMBL/GenBank/DDBJ whole genome shotgun (WGS) entry which is preliminary data.</text>
</comment>
<dbReference type="Proteomes" id="UP000091967">
    <property type="component" value="Unassembled WGS sequence"/>
</dbReference>
<dbReference type="PANTHER" id="PTHR40788">
    <property type="entry name" value="CLR5 DOMAIN-CONTAINING PROTEIN-RELATED"/>
    <property type="match status" value="1"/>
</dbReference>
<name>A0A1B8A727_FUSPO</name>
<accession>A0A1B8A727</accession>
<keyword evidence="2" id="KW-1185">Reference proteome</keyword>
<dbReference type="OMA" id="YKFIPEW"/>
<reference evidence="1 2" key="1">
    <citation type="submission" date="2016-06" db="EMBL/GenBank/DDBJ databases">
        <title>Living apart together: crosstalk between the core and supernumerary genomes in a fungal plant pathogen.</title>
        <authorList>
            <person name="Vanheule A."/>
            <person name="Audenaert K."/>
            <person name="Warris S."/>
            <person name="Van De Geest H."/>
            <person name="Schijlen E."/>
            <person name="Hofte M."/>
            <person name="De Saeger S."/>
            <person name="Haesaert G."/>
            <person name="Waalwijk C."/>
            <person name="Van Der Lee T."/>
        </authorList>
    </citation>
    <scope>NUCLEOTIDE SEQUENCE [LARGE SCALE GENOMIC DNA]</scope>
    <source>
        <strain evidence="1 2">2516</strain>
    </source>
</reference>
<organism evidence="1 2">
    <name type="scientific">Fusarium poae</name>
    <dbReference type="NCBI Taxonomy" id="36050"/>
    <lineage>
        <taxon>Eukaryota</taxon>
        <taxon>Fungi</taxon>
        <taxon>Dikarya</taxon>
        <taxon>Ascomycota</taxon>
        <taxon>Pezizomycotina</taxon>
        <taxon>Sordariomycetes</taxon>
        <taxon>Hypocreomycetidae</taxon>
        <taxon>Hypocreales</taxon>
        <taxon>Nectriaceae</taxon>
        <taxon>Fusarium</taxon>
    </lineage>
</organism>
<dbReference type="STRING" id="36050.A0A1B8A727"/>